<dbReference type="GO" id="GO:0004866">
    <property type="term" value="F:endopeptidase inhibitor activity"/>
    <property type="evidence" value="ECO:0007669"/>
    <property type="project" value="InterPro"/>
</dbReference>
<feature type="domain" description="Alpha-2-macroglobulin bait region" evidence="3">
    <location>
        <begin position="776"/>
        <end position="917"/>
    </location>
</feature>
<dbReference type="PANTHER" id="PTHR40094:SF1">
    <property type="entry name" value="UBIQUITIN DOMAIN-CONTAINING PROTEIN"/>
    <property type="match status" value="1"/>
</dbReference>
<evidence type="ECO:0000313" key="6">
    <source>
        <dbReference type="Proteomes" id="UP000317078"/>
    </source>
</evidence>
<organism evidence="5 6">
    <name type="scientific">Muricoccus nepalensis</name>
    <dbReference type="NCBI Taxonomy" id="1854500"/>
    <lineage>
        <taxon>Bacteria</taxon>
        <taxon>Pseudomonadati</taxon>
        <taxon>Pseudomonadota</taxon>
        <taxon>Alphaproteobacteria</taxon>
        <taxon>Acetobacterales</taxon>
        <taxon>Roseomonadaceae</taxon>
        <taxon>Muricoccus</taxon>
    </lineage>
</organism>
<dbReference type="SMART" id="SM01360">
    <property type="entry name" value="A2M"/>
    <property type="match status" value="1"/>
</dbReference>
<dbReference type="Pfam" id="PF17973">
    <property type="entry name" value="bMG10"/>
    <property type="match status" value="1"/>
</dbReference>
<comment type="similarity">
    <text evidence="1">Belongs to the protease inhibitor I39 (alpha-2-macroglobulin) family. Bacterial alpha-2-macroglobulin subfamily.</text>
</comment>
<proteinExistence type="inferred from homology"/>
<gene>
    <name evidence="5" type="ORF">EAH89_24360</name>
</gene>
<protein>
    <submittedName>
        <fullName evidence="5">Alpha-2-macroglobulin family protein</fullName>
    </submittedName>
</protein>
<dbReference type="SUPFAM" id="SSF48239">
    <property type="entry name" value="Terpenoid cyclases/Protein prenyltransferases"/>
    <property type="match status" value="1"/>
</dbReference>
<dbReference type="Pfam" id="PF00207">
    <property type="entry name" value="A2M"/>
    <property type="match status" value="1"/>
</dbReference>
<dbReference type="PIRSF" id="PIRSF038980">
    <property type="entry name" value="A2M_bac"/>
    <property type="match status" value="1"/>
</dbReference>
<evidence type="ECO:0000256" key="2">
    <source>
        <dbReference type="ARBA" id="ARBA00022729"/>
    </source>
</evidence>
<dbReference type="InterPro" id="IPR011625">
    <property type="entry name" value="A2M_N_BRD"/>
</dbReference>
<comment type="caution">
    <text evidence="5">The sequence shown here is derived from an EMBL/GenBank/DDBJ whole genome shotgun (WGS) entry which is preliminary data.</text>
</comment>
<accession>A0A502FC03</accession>
<dbReference type="Gene3D" id="1.50.10.20">
    <property type="match status" value="1"/>
</dbReference>
<dbReference type="Gene3D" id="2.60.40.1930">
    <property type="match status" value="1"/>
</dbReference>
<dbReference type="PANTHER" id="PTHR40094">
    <property type="entry name" value="ALPHA-2-MACROGLOBULIN HOMOLOG"/>
    <property type="match status" value="1"/>
</dbReference>
<dbReference type="InterPro" id="IPR021868">
    <property type="entry name" value="Alpha_2_Macroglob_MG3"/>
</dbReference>
<dbReference type="Pfam" id="PF07703">
    <property type="entry name" value="A2M_BRD"/>
    <property type="match status" value="1"/>
</dbReference>
<feature type="domain" description="Alpha-2-macroglobulin" evidence="4">
    <location>
        <begin position="977"/>
        <end position="1066"/>
    </location>
</feature>
<dbReference type="InterPro" id="IPR002890">
    <property type="entry name" value="MG2"/>
</dbReference>
<evidence type="ECO:0000256" key="1">
    <source>
        <dbReference type="ARBA" id="ARBA00010556"/>
    </source>
</evidence>
<dbReference type="InterPro" id="IPR041462">
    <property type="entry name" value="Bact_A2M_MG6"/>
</dbReference>
<dbReference type="InterPro" id="IPR041246">
    <property type="entry name" value="Bact_MG10"/>
</dbReference>
<keyword evidence="6" id="KW-1185">Reference proteome</keyword>
<evidence type="ECO:0000313" key="5">
    <source>
        <dbReference type="EMBL" id="TPG46936.1"/>
    </source>
</evidence>
<dbReference type="InterPro" id="IPR051802">
    <property type="entry name" value="YfhM-like"/>
</dbReference>
<dbReference type="Pfam" id="PF01835">
    <property type="entry name" value="MG2"/>
    <property type="match status" value="1"/>
</dbReference>
<dbReference type="InterPro" id="IPR008930">
    <property type="entry name" value="Terpenoid_cyclase/PrenylTrfase"/>
</dbReference>
<dbReference type="InterPro" id="IPR026284">
    <property type="entry name" value="A2MG_proteobact"/>
</dbReference>
<dbReference type="Pfam" id="PF17972">
    <property type="entry name" value="bMG5"/>
    <property type="match status" value="1"/>
</dbReference>
<evidence type="ECO:0000259" key="3">
    <source>
        <dbReference type="SMART" id="SM01359"/>
    </source>
</evidence>
<dbReference type="Proteomes" id="UP000317078">
    <property type="component" value="Unassembled WGS sequence"/>
</dbReference>
<keyword evidence="2" id="KW-0732">Signal</keyword>
<dbReference type="InterPro" id="IPR001599">
    <property type="entry name" value="Macroglobln_a2"/>
</dbReference>
<name>A0A502FC03_9PROT</name>
<evidence type="ECO:0000259" key="4">
    <source>
        <dbReference type="SMART" id="SM01360"/>
    </source>
</evidence>
<dbReference type="Pfam" id="PF11974">
    <property type="entry name" value="bMG3"/>
    <property type="match status" value="1"/>
</dbReference>
<dbReference type="EMBL" id="RCZP01000038">
    <property type="protein sequence ID" value="TPG46936.1"/>
    <property type="molecule type" value="Genomic_DNA"/>
</dbReference>
<dbReference type="SMART" id="SM01359">
    <property type="entry name" value="A2M_N_2"/>
    <property type="match status" value="1"/>
</dbReference>
<reference evidence="5 6" key="1">
    <citation type="journal article" date="2019" name="Environ. Microbiol.">
        <title>Species interactions and distinct microbial communities in high Arctic permafrost affected cryosols are associated with the CH4 and CO2 gas fluxes.</title>
        <authorList>
            <person name="Altshuler I."/>
            <person name="Hamel J."/>
            <person name="Turney S."/>
            <person name="Magnuson E."/>
            <person name="Levesque R."/>
            <person name="Greer C."/>
            <person name="Whyte L.G."/>
        </authorList>
    </citation>
    <scope>NUCLEOTIDE SEQUENCE [LARGE SCALE GENOMIC DNA]</scope>
    <source>
        <strain evidence="5 6">S9.3B</strain>
    </source>
</reference>
<dbReference type="Pfam" id="PF17962">
    <property type="entry name" value="bMG6"/>
    <property type="match status" value="1"/>
</dbReference>
<dbReference type="InterPro" id="IPR041203">
    <property type="entry name" value="Bact_A2M_MG5"/>
</dbReference>
<sequence length="1619" mass="169027">MGAARPEMWLSLARAQMARVPPDPARALFAARRNFDSVEAGAAEVPSLRLMADALRAQERWALAIGVLEAVAERLPGDAGARAQLAEVRRAAGMLLRAVRTEPEAEPARACLSFTVAPQAGGRWQPEDWVRAEPPLPGLAVTREADGLCVAGLPWGRRTRLVLRAGLPGEDGANLRADLPVEVSMPDRASRIAFEGGAFLLPRGAAPRVTVATTNVERLSLRLVRVSERNLVPLTRDVRLGSAMNGYLAEELPETRGRVVWEGSAEVPGFRRNATQRVALPLPDALTGSGPGLFVLVARNAAEGRGGEAAALPVMATDLGLTAWRGAEGLAVQARGLGDARPRAGVRVSLVARNNDVLGEAETDAAGLARFVGPLLRGEGGVAPVALHAQAGEDLVSLDLEAASFDLSDRGVTGRAWPGPVDAFLWLDRGVYRPGETVRLSVLPRDAAGRVVELPIRLRLRRPNGQVALEAVPERGPEGVVLWSPTISPGAPAGGWTIEALTDPNRPPVASIAFQVDAFVPERLEVTAGPAPGPLSAGAPLVLPVGARFLYGAPGAGLTGSAEMRLAVDPEPFEAWKGWRFGLAEEPFDGGLQAFEIGETDAAGRGSVALALPNLPDASRPLRAEVTVTMAEPGGRGSKAAATVPVRSASPFVALRPAFRDGSVDDGAEAVVEAALVSPTGEALAGTLRMRLVRERPSWRMAVVGGAARYETVWRDEAVDEAALAVAPGAPGRFARRVGFGRYRLEVSQPGGLAIASIRFRAGWTGSDDPAVPDKVDVAADRRAFAAGEVARLRVSPPFAGRASVAVLTDRVLSVREVEVPAGGAELEVPVEAGWGAGAWVAVTVFRPGDTASAGPRRALGLAWVGLDPAARRLEVALEGEALLRPRGRAEVPVRVMGAAGPAWLTLAAVDEGILRLTRFASPDPAAHFLGRRRLGLDIRDDYGRLIAPAEGEPAVLRQGGDDNFDTAGVQPPQRIVALFSGVVALGADGRAVVPIDLPDFNGELRLMAVAWSGERVGSGARAVTVRDPVVAEALLPRFLAPGDEARLPVLLHNLDLGAGGVRAAVTAEGPLAVDGGASLGGELAPGQRALPFATLRATGAGEGVVRVSVSGPGGYAAVHESRITVRSPRPLAREVVTASLPAGGALAVAPDLSRFVPGTAVVRASWGQPVRYDPAALMRANVDFPFLCAEQSASRLLSLVGFEAEPARAEGMQRAVAQLLDKQRYDGALGLWSASGEADGFVTAYAAEALLRARAAGVTVPEAPLEALLRNLREEADNGAVSEPLERAVQAYRLHALALAGRGLPGAARRLFEELERLPTPLAKAQLGAALARMGDAARAEEAFAQALAAPARRPWHEDYGSAARDSLAVALLLKESGVLAGRVAEAVGRVPGPELTPEAASTQEAAWGVLLAGALGRDGRPVSVSLGGRALRPAPVVSAAVEGRAEARNLGERAVAQSVSVTGLPVVAPPAGRAGMRVARRFFNPDGTALNLDALRQNQVFLMQVEARAETGETHRAMIQQGLPAGWEIVGRLPEGAVPGMAFLGELTAAESFPALDDRFAAAAVLTPEAPVARFAVRLRAVTAGRFELPGAEARDMYRPGVFARQNTGRVVVAPAP</sequence>